<gene>
    <name evidence="1" type="ORF">O181_094352</name>
</gene>
<accession>A0A9Q3J2S8</accession>
<proteinExistence type="predicted"/>
<organism evidence="1 2">
    <name type="scientific">Austropuccinia psidii MF-1</name>
    <dbReference type="NCBI Taxonomy" id="1389203"/>
    <lineage>
        <taxon>Eukaryota</taxon>
        <taxon>Fungi</taxon>
        <taxon>Dikarya</taxon>
        <taxon>Basidiomycota</taxon>
        <taxon>Pucciniomycotina</taxon>
        <taxon>Pucciniomycetes</taxon>
        <taxon>Pucciniales</taxon>
        <taxon>Sphaerophragmiaceae</taxon>
        <taxon>Austropuccinia</taxon>
    </lineage>
</organism>
<reference evidence="1" key="1">
    <citation type="submission" date="2021-03" db="EMBL/GenBank/DDBJ databases">
        <title>Draft genome sequence of rust myrtle Austropuccinia psidii MF-1, a brazilian biotype.</title>
        <authorList>
            <person name="Quecine M.C."/>
            <person name="Pachon D.M.R."/>
            <person name="Bonatelli M.L."/>
            <person name="Correr F.H."/>
            <person name="Franceschini L.M."/>
            <person name="Leite T.F."/>
            <person name="Margarido G.R.A."/>
            <person name="Almeida C.A."/>
            <person name="Ferrarezi J.A."/>
            <person name="Labate C.A."/>
        </authorList>
    </citation>
    <scope>NUCLEOTIDE SEQUENCE</scope>
    <source>
        <strain evidence="1">MF-1</strain>
    </source>
</reference>
<dbReference type="OrthoDB" id="2717295at2759"/>
<dbReference type="EMBL" id="AVOT02061393">
    <property type="protein sequence ID" value="MBW0554637.1"/>
    <property type="molecule type" value="Genomic_DNA"/>
</dbReference>
<protein>
    <submittedName>
        <fullName evidence="1">Uncharacterized protein</fullName>
    </submittedName>
</protein>
<evidence type="ECO:0000313" key="1">
    <source>
        <dbReference type="EMBL" id="MBW0554637.1"/>
    </source>
</evidence>
<sequence>MKERTLVDNLQTRQEVNEDKKQLCDNLRNLYMKQGKVVRTKGNKEKSFWDKKILNSIIRQSNRARRWFLLKRSEEAKRCYQLLQKNFACKVESLKQNNWRRFLAERGGNHSFNTFKSTISRMLGEAKALRTKEGVLKQDEEEQANLLFEVLSKEG</sequence>
<name>A0A9Q3J2S8_9BASI</name>
<comment type="caution">
    <text evidence="1">The sequence shown here is derived from an EMBL/GenBank/DDBJ whole genome shotgun (WGS) entry which is preliminary data.</text>
</comment>
<evidence type="ECO:0000313" key="2">
    <source>
        <dbReference type="Proteomes" id="UP000765509"/>
    </source>
</evidence>
<dbReference type="Proteomes" id="UP000765509">
    <property type="component" value="Unassembled WGS sequence"/>
</dbReference>
<keyword evidence="2" id="KW-1185">Reference proteome</keyword>
<dbReference type="AlphaFoldDB" id="A0A9Q3J2S8"/>